<dbReference type="AlphaFoldDB" id="A0AA88VHU9"/>
<keyword evidence="3" id="KW-1185">Reference proteome</keyword>
<feature type="compositionally biased region" description="Low complexity" evidence="1">
    <location>
        <begin position="140"/>
        <end position="150"/>
    </location>
</feature>
<dbReference type="EMBL" id="JAVXUP010001768">
    <property type="protein sequence ID" value="KAK3008288.1"/>
    <property type="molecule type" value="Genomic_DNA"/>
</dbReference>
<dbReference type="PANTHER" id="PTHR37721:SF1">
    <property type="entry name" value="OS05G0464200 PROTEIN"/>
    <property type="match status" value="1"/>
</dbReference>
<protein>
    <submittedName>
        <fullName evidence="2">Uncharacterized protein</fullName>
    </submittedName>
</protein>
<sequence length="156" mass="16392">MGETEAGAGHLEAIASRDTKAAPVPKSSAYMYCPFPPADMCNFTSTFILILEISSRLLLSCFFDTSILVFFSVSQKIVPPSMAGVPSTDPIRKKKPSLPPKRGMIMEQIFEGIADTVVSAAAKTAKAVYSMWKEGGSGASSGSVSPPTSGYNTDGG</sequence>
<name>A0AA88VHU9_9ASTE</name>
<accession>A0AA88VHU9</accession>
<organism evidence="2 3">
    <name type="scientific">Escallonia herrerae</name>
    <dbReference type="NCBI Taxonomy" id="1293975"/>
    <lineage>
        <taxon>Eukaryota</taxon>
        <taxon>Viridiplantae</taxon>
        <taxon>Streptophyta</taxon>
        <taxon>Embryophyta</taxon>
        <taxon>Tracheophyta</taxon>
        <taxon>Spermatophyta</taxon>
        <taxon>Magnoliopsida</taxon>
        <taxon>eudicotyledons</taxon>
        <taxon>Gunneridae</taxon>
        <taxon>Pentapetalae</taxon>
        <taxon>asterids</taxon>
        <taxon>campanulids</taxon>
        <taxon>Escalloniales</taxon>
        <taxon>Escalloniaceae</taxon>
        <taxon>Escallonia</taxon>
    </lineage>
</organism>
<evidence type="ECO:0000313" key="3">
    <source>
        <dbReference type="Proteomes" id="UP001188597"/>
    </source>
</evidence>
<feature type="region of interest" description="Disordered" evidence="1">
    <location>
        <begin position="135"/>
        <end position="156"/>
    </location>
</feature>
<dbReference type="PANTHER" id="PTHR37721">
    <property type="entry name" value="OS05G0464200 PROTEIN"/>
    <property type="match status" value="1"/>
</dbReference>
<proteinExistence type="predicted"/>
<evidence type="ECO:0000256" key="1">
    <source>
        <dbReference type="SAM" id="MobiDB-lite"/>
    </source>
</evidence>
<evidence type="ECO:0000313" key="2">
    <source>
        <dbReference type="EMBL" id="KAK3008288.1"/>
    </source>
</evidence>
<comment type="caution">
    <text evidence="2">The sequence shown here is derived from an EMBL/GenBank/DDBJ whole genome shotgun (WGS) entry which is preliminary data.</text>
</comment>
<dbReference type="Proteomes" id="UP001188597">
    <property type="component" value="Unassembled WGS sequence"/>
</dbReference>
<gene>
    <name evidence="2" type="ORF">RJ639_013281</name>
</gene>
<reference evidence="2" key="1">
    <citation type="submission" date="2022-12" db="EMBL/GenBank/DDBJ databases">
        <title>Draft genome assemblies for two species of Escallonia (Escalloniales).</title>
        <authorList>
            <person name="Chanderbali A."/>
            <person name="Dervinis C."/>
            <person name="Anghel I."/>
            <person name="Soltis D."/>
            <person name="Soltis P."/>
            <person name="Zapata F."/>
        </authorList>
    </citation>
    <scope>NUCLEOTIDE SEQUENCE</scope>
    <source>
        <strain evidence="2">UCBG64.0493</strain>
        <tissue evidence="2">Leaf</tissue>
    </source>
</reference>